<evidence type="ECO:0000313" key="3">
    <source>
        <dbReference type="Proteomes" id="UP001595891"/>
    </source>
</evidence>
<evidence type="ECO:0000259" key="1">
    <source>
        <dbReference type="Pfam" id="PF04149"/>
    </source>
</evidence>
<keyword evidence="3" id="KW-1185">Reference proteome</keyword>
<reference evidence="3" key="1">
    <citation type="journal article" date="2019" name="Int. J. Syst. Evol. Microbiol.">
        <title>The Global Catalogue of Microorganisms (GCM) 10K type strain sequencing project: providing services to taxonomists for standard genome sequencing and annotation.</title>
        <authorList>
            <consortium name="The Broad Institute Genomics Platform"/>
            <consortium name="The Broad Institute Genome Sequencing Center for Infectious Disease"/>
            <person name="Wu L."/>
            <person name="Ma J."/>
        </authorList>
    </citation>
    <scope>NUCLEOTIDE SEQUENCE [LARGE SCALE GENOMIC DNA]</scope>
    <source>
        <strain evidence="3">CCUG 49560</strain>
    </source>
</reference>
<proteinExistence type="predicted"/>
<dbReference type="EMBL" id="JBHSFN010000001">
    <property type="protein sequence ID" value="MFC4584742.1"/>
    <property type="molecule type" value="Genomic_DNA"/>
</dbReference>
<dbReference type="Proteomes" id="UP001595891">
    <property type="component" value="Unassembled WGS sequence"/>
</dbReference>
<evidence type="ECO:0000313" key="2">
    <source>
        <dbReference type="EMBL" id="MFC4584742.1"/>
    </source>
</evidence>
<comment type="caution">
    <text evidence="2">The sequence shown here is derived from an EMBL/GenBank/DDBJ whole genome shotgun (WGS) entry which is preliminary data.</text>
</comment>
<protein>
    <submittedName>
        <fullName evidence="2">DUF397 domain-containing protein</fullName>
    </submittedName>
</protein>
<dbReference type="InterPro" id="IPR007278">
    <property type="entry name" value="DUF397"/>
</dbReference>
<dbReference type="Pfam" id="PF04149">
    <property type="entry name" value="DUF397"/>
    <property type="match status" value="1"/>
</dbReference>
<accession>A0ABV9E5Q7</accession>
<sequence length="74" mass="8152">MGELTEELELATWCKSSWSGPDGGNCVEVARLSERRRGVRDSKDATGPALVVTGHAWDAFIWSLGNNNFRQTTL</sequence>
<organism evidence="2 3">
    <name type="scientific">Sphaerisporangium corydalis</name>
    <dbReference type="NCBI Taxonomy" id="1441875"/>
    <lineage>
        <taxon>Bacteria</taxon>
        <taxon>Bacillati</taxon>
        <taxon>Actinomycetota</taxon>
        <taxon>Actinomycetes</taxon>
        <taxon>Streptosporangiales</taxon>
        <taxon>Streptosporangiaceae</taxon>
        <taxon>Sphaerisporangium</taxon>
    </lineage>
</organism>
<feature type="domain" description="DUF397" evidence="1">
    <location>
        <begin position="11"/>
        <end position="61"/>
    </location>
</feature>
<gene>
    <name evidence="2" type="ORF">ACFO8L_01560</name>
</gene>
<dbReference type="RefSeq" id="WP_262842757.1">
    <property type="nucleotide sequence ID" value="NZ_JANZYP010000013.1"/>
</dbReference>
<name>A0ABV9E5Q7_9ACTN</name>